<dbReference type="GO" id="GO:0005524">
    <property type="term" value="F:ATP binding"/>
    <property type="evidence" value="ECO:0007669"/>
    <property type="project" value="UniProtKB-KW"/>
</dbReference>
<proteinExistence type="inferred from homology"/>
<dbReference type="GO" id="GO:0015421">
    <property type="term" value="F:ABC-type oligopeptide transporter activity"/>
    <property type="evidence" value="ECO:0007669"/>
    <property type="project" value="TreeGrafter"/>
</dbReference>
<dbReference type="OrthoDB" id="6500128at2759"/>
<dbReference type="GO" id="GO:0016887">
    <property type="term" value="F:ATP hydrolysis activity"/>
    <property type="evidence" value="ECO:0007669"/>
    <property type="project" value="InterPro"/>
</dbReference>
<evidence type="ECO:0000256" key="5">
    <source>
        <dbReference type="ARBA" id="ARBA00022840"/>
    </source>
</evidence>
<dbReference type="GO" id="GO:0090374">
    <property type="term" value="P:oligopeptide export from mitochondrion"/>
    <property type="evidence" value="ECO:0007669"/>
    <property type="project" value="TreeGrafter"/>
</dbReference>
<name>A0A2C5X0H9_9PEZI</name>
<dbReference type="PROSITE" id="PS50929">
    <property type="entry name" value="ABC_TM1F"/>
    <property type="match status" value="1"/>
</dbReference>
<keyword evidence="3 9" id="KW-0812">Transmembrane</keyword>
<evidence type="ECO:0000259" key="11">
    <source>
        <dbReference type="PROSITE" id="PS50929"/>
    </source>
</evidence>
<dbReference type="Gene3D" id="3.40.50.300">
    <property type="entry name" value="P-loop containing nucleotide triphosphate hydrolases"/>
    <property type="match status" value="1"/>
</dbReference>
<feature type="transmembrane region" description="Helical" evidence="9">
    <location>
        <begin position="221"/>
        <end position="239"/>
    </location>
</feature>
<keyword evidence="7 9" id="KW-0472">Membrane</keyword>
<feature type="region of interest" description="Disordered" evidence="8">
    <location>
        <begin position="74"/>
        <end position="110"/>
    </location>
</feature>
<dbReference type="PANTHER" id="PTHR43394">
    <property type="entry name" value="ATP-DEPENDENT PERMEASE MDL1, MITOCHONDRIAL"/>
    <property type="match status" value="1"/>
</dbReference>
<keyword evidence="13" id="KW-1185">Reference proteome</keyword>
<protein>
    <submittedName>
        <fullName evidence="12">ATP-dependent permease MDL2, mitochondrial</fullName>
    </submittedName>
</protein>
<feature type="domain" description="ABC transporter" evidence="10">
    <location>
        <begin position="502"/>
        <end position="739"/>
    </location>
</feature>
<evidence type="ECO:0000313" key="13">
    <source>
        <dbReference type="Proteomes" id="UP000222788"/>
    </source>
</evidence>
<comment type="subcellular location">
    <subcellularLocation>
        <location evidence="1">Membrane</location>
        <topology evidence="1">Multi-pass membrane protein</topology>
    </subcellularLocation>
</comment>
<dbReference type="SUPFAM" id="SSF52540">
    <property type="entry name" value="P-loop containing nucleoside triphosphate hydrolases"/>
    <property type="match status" value="1"/>
</dbReference>
<feature type="domain" description="ABC transmembrane type-1" evidence="11">
    <location>
        <begin position="181"/>
        <end position="469"/>
    </location>
</feature>
<evidence type="ECO:0000259" key="10">
    <source>
        <dbReference type="PROSITE" id="PS50893"/>
    </source>
</evidence>
<dbReference type="Pfam" id="PF00664">
    <property type="entry name" value="ABC_membrane"/>
    <property type="match status" value="1"/>
</dbReference>
<reference evidence="12 13" key="2">
    <citation type="journal article" date="2013" name="IMA Fungus">
        <title>IMA Genome-F 1: Ceratocystis fimbriata: Draft nuclear genome sequence for the plant pathogen, Ceratocystis fimbriata.</title>
        <authorList>
            <person name="Wilken P.M."/>
            <person name="Steenkamp E.T."/>
            <person name="Wingfield M.J."/>
            <person name="de Beer Z.W."/>
            <person name="Wingfield B.D."/>
        </authorList>
    </citation>
    <scope>NUCLEOTIDE SEQUENCE [LARGE SCALE GENOMIC DNA]</scope>
    <source>
        <strain evidence="12 13">CBS 114723</strain>
    </source>
</reference>
<evidence type="ECO:0000256" key="6">
    <source>
        <dbReference type="ARBA" id="ARBA00022989"/>
    </source>
</evidence>
<keyword evidence="6 9" id="KW-1133">Transmembrane helix</keyword>
<dbReference type="PANTHER" id="PTHR43394:SF1">
    <property type="entry name" value="ATP-BINDING CASSETTE SUB-FAMILY B MEMBER 10, MITOCHONDRIAL"/>
    <property type="match status" value="1"/>
</dbReference>
<feature type="transmembrane region" description="Helical" evidence="9">
    <location>
        <begin position="446"/>
        <end position="464"/>
    </location>
</feature>
<dbReference type="STRING" id="1035309.A0A2C5X0H9"/>
<sequence>MPLIPPLNNQGCFYSSAQALLSKQPFSKSVVTTTTIRQRHLLGLRVHNGLDSASSTTTQSRRMFGFLGLLSKPRNKESNSTNVNSTSALPHASTSTPLPPSLTPTPDNLVDSKTATISTRLKDSDSELLKAAGFERSERAAKAAQVNLSARLAKDGKPANTDYNDLGRLLRIARPEISWLIAACGLLVVSSSVTMSLPWVIGRLLDIMNNANPDEVRILGLTLNYFFIALASVFTLGALSNLGRIILLRIVGERVVARLRSNLYRRTFIQDAEFYDANRVGDLISRLGSDAVIVGKSITQNLSDGLRALFAGAFGFSAMIWLSPKLSALLLIAGPPVAFGGLLYGRTIRNISKSIQKGLGTLTKIAEERLGNVKTSQAFVGEIQEVHRYNHQVRRIFTLGRKEAITAATFFASTGWVGNMTVIGMLVVGGNLVRNGSMSTGDLTSFMMYTAFAGNSLFGLSNFYSELMKGLGAASRLFELQDRKSSIHQTVGTKVKSAQGMIEFRDVSFSYPTRPAVSIFNGLNFTIPSGSNVCIVGPSGGGKSTVTSLLLRFYAPTQGSIAINGVDISTMNAKSLRRRIGIVSQEPVLFSGTIAENIAYAKPNATRLEIYQAARKANCTFISDLPDGLDTQVGARGSQLSGGQKQRIAIARSLIKDPDILILDEATSALDAESETLVNEALVALLKGRNTTISIAHRLSTIKRSDQLIVLNSEGSVAEIGSYSSLSANPESAFNKLMEWQMNGGEPIAMESRQGAIITEAEEIQEDLEKLEQEEETDVEMEKEENTTPKK</sequence>
<dbReference type="EMBL" id="APWK03000094">
    <property type="protein sequence ID" value="PHH51384.1"/>
    <property type="molecule type" value="Genomic_DNA"/>
</dbReference>
<dbReference type="PROSITE" id="PS50893">
    <property type="entry name" value="ABC_TRANSPORTER_2"/>
    <property type="match status" value="1"/>
</dbReference>
<evidence type="ECO:0000256" key="8">
    <source>
        <dbReference type="SAM" id="MobiDB-lite"/>
    </source>
</evidence>
<dbReference type="PROSITE" id="PS00211">
    <property type="entry name" value="ABC_TRANSPORTER_1"/>
    <property type="match status" value="1"/>
</dbReference>
<gene>
    <name evidence="12" type="primary">MDL2</name>
    <name evidence="12" type="ORF">CFIMG_003279RA</name>
</gene>
<dbReference type="InterPro" id="IPR017871">
    <property type="entry name" value="ABC_transporter-like_CS"/>
</dbReference>
<dbReference type="InterPro" id="IPR003439">
    <property type="entry name" value="ABC_transporter-like_ATP-bd"/>
</dbReference>
<dbReference type="InterPro" id="IPR011527">
    <property type="entry name" value="ABC1_TM_dom"/>
</dbReference>
<dbReference type="AlphaFoldDB" id="A0A2C5X0H9"/>
<feature type="transmembrane region" description="Helical" evidence="9">
    <location>
        <begin position="305"/>
        <end position="322"/>
    </location>
</feature>
<comment type="similarity">
    <text evidence="2">Belongs to the ABC transporter superfamily. ABCB family. Mitochondrial peptide exporter (TC 3.A.1.212) subfamily.</text>
</comment>
<feature type="compositionally biased region" description="Acidic residues" evidence="8">
    <location>
        <begin position="772"/>
        <end position="783"/>
    </location>
</feature>
<dbReference type="FunFam" id="3.40.50.300:FF:000218">
    <property type="entry name" value="Multidrug ABC transporter ATP-binding protein"/>
    <property type="match status" value="1"/>
</dbReference>
<dbReference type="Proteomes" id="UP000222788">
    <property type="component" value="Unassembled WGS sequence"/>
</dbReference>
<feature type="compositionally biased region" description="Polar residues" evidence="8">
    <location>
        <begin position="78"/>
        <end position="88"/>
    </location>
</feature>
<feature type="region of interest" description="Disordered" evidence="8">
    <location>
        <begin position="770"/>
        <end position="791"/>
    </location>
</feature>
<dbReference type="CDD" id="cd18573">
    <property type="entry name" value="ABC_6TM_ABCB10_like"/>
    <property type="match status" value="1"/>
</dbReference>
<evidence type="ECO:0000256" key="7">
    <source>
        <dbReference type="ARBA" id="ARBA00023136"/>
    </source>
</evidence>
<keyword evidence="5" id="KW-0067">ATP-binding</keyword>
<keyword evidence="4" id="KW-0547">Nucleotide-binding</keyword>
<dbReference type="Pfam" id="PF00005">
    <property type="entry name" value="ABC_tran"/>
    <property type="match status" value="1"/>
</dbReference>
<accession>A0A2C5X0H9</accession>
<evidence type="ECO:0000256" key="9">
    <source>
        <dbReference type="SAM" id="Phobius"/>
    </source>
</evidence>
<evidence type="ECO:0000256" key="4">
    <source>
        <dbReference type="ARBA" id="ARBA00022741"/>
    </source>
</evidence>
<dbReference type="InterPro" id="IPR036640">
    <property type="entry name" value="ABC1_TM_sf"/>
</dbReference>
<organism evidence="12 13">
    <name type="scientific">Ceratocystis fimbriata CBS 114723</name>
    <dbReference type="NCBI Taxonomy" id="1035309"/>
    <lineage>
        <taxon>Eukaryota</taxon>
        <taxon>Fungi</taxon>
        <taxon>Dikarya</taxon>
        <taxon>Ascomycota</taxon>
        <taxon>Pezizomycotina</taxon>
        <taxon>Sordariomycetes</taxon>
        <taxon>Hypocreomycetidae</taxon>
        <taxon>Microascales</taxon>
        <taxon>Ceratocystidaceae</taxon>
        <taxon>Ceratocystis</taxon>
    </lineage>
</organism>
<feature type="transmembrane region" description="Helical" evidence="9">
    <location>
        <begin position="404"/>
        <end position="426"/>
    </location>
</feature>
<dbReference type="SMART" id="SM00382">
    <property type="entry name" value="AAA"/>
    <property type="match status" value="1"/>
</dbReference>
<dbReference type="InterPro" id="IPR003593">
    <property type="entry name" value="AAA+_ATPase"/>
</dbReference>
<evidence type="ECO:0000256" key="3">
    <source>
        <dbReference type="ARBA" id="ARBA00022692"/>
    </source>
</evidence>
<dbReference type="CDD" id="cd03249">
    <property type="entry name" value="ABC_MTABC3_MDL1_MDL2"/>
    <property type="match status" value="1"/>
</dbReference>
<evidence type="ECO:0000256" key="2">
    <source>
        <dbReference type="ARBA" id="ARBA00005580"/>
    </source>
</evidence>
<dbReference type="InterPro" id="IPR039421">
    <property type="entry name" value="Type_1_exporter"/>
</dbReference>
<feature type="transmembrane region" description="Helical" evidence="9">
    <location>
        <begin position="328"/>
        <end position="345"/>
    </location>
</feature>
<reference evidence="12 13" key="1">
    <citation type="journal article" date="2013" name="Fungal Biol.">
        <title>Analysis of microsatellite markers in the genome of the plant pathogen Ceratocystis fimbriata.</title>
        <authorList>
            <person name="Simpson M.C."/>
            <person name="Wilken P.M."/>
            <person name="Coetzee M.P."/>
            <person name="Wingfield M.J."/>
            <person name="Wingfield B.D."/>
        </authorList>
    </citation>
    <scope>NUCLEOTIDE SEQUENCE [LARGE SCALE GENOMIC DNA]</scope>
    <source>
        <strain evidence="12 13">CBS 114723</strain>
    </source>
</reference>
<dbReference type="InterPro" id="IPR027417">
    <property type="entry name" value="P-loop_NTPase"/>
</dbReference>
<feature type="transmembrane region" description="Helical" evidence="9">
    <location>
        <begin position="177"/>
        <end position="201"/>
    </location>
</feature>
<comment type="caution">
    <text evidence="12">The sequence shown here is derived from an EMBL/GenBank/DDBJ whole genome shotgun (WGS) entry which is preliminary data.</text>
</comment>
<dbReference type="Gene3D" id="1.20.1560.10">
    <property type="entry name" value="ABC transporter type 1, transmembrane domain"/>
    <property type="match status" value="2"/>
</dbReference>
<dbReference type="GO" id="GO:0005743">
    <property type="term" value="C:mitochondrial inner membrane"/>
    <property type="evidence" value="ECO:0007669"/>
    <property type="project" value="TreeGrafter"/>
</dbReference>
<evidence type="ECO:0000256" key="1">
    <source>
        <dbReference type="ARBA" id="ARBA00004141"/>
    </source>
</evidence>
<dbReference type="SUPFAM" id="SSF90123">
    <property type="entry name" value="ABC transporter transmembrane region"/>
    <property type="match status" value="1"/>
</dbReference>
<evidence type="ECO:0000313" key="12">
    <source>
        <dbReference type="EMBL" id="PHH51384.1"/>
    </source>
</evidence>